<organism evidence="4 5">
    <name type="scientific">Kolteria novifilia</name>
    <dbReference type="NCBI Taxonomy" id="2527975"/>
    <lineage>
        <taxon>Bacteria</taxon>
        <taxon>Pseudomonadati</taxon>
        <taxon>Planctomycetota</taxon>
        <taxon>Planctomycetia</taxon>
        <taxon>Kolteriales</taxon>
        <taxon>Kolteriaceae</taxon>
        <taxon>Kolteria</taxon>
    </lineage>
</organism>
<dbReference type="EMBL" id="CP036279">
    <property type="protein sequence ID" value="QDU64542.1"/>
    <property type="molecule type" value="Genomic_DNA"/>
</dbReference>
<accession>A0A518BC33</accession>
<proteinExistence type="inferred from homology"/>
<feature type="active site" evidence="3">
    <location>
        <position position="49"/>
    </location>
</feature>
<keyword evidence="2 4" id="KW-0413">Isomerase</keyword>
<dbReference type="OrthoDB" id="9788221at2"/>
<dbReference type="PIRSF" id="PIRSF016184">
    <property type="entry name" value="PhzC_PhzF"/>
    <property type="match status" value="1"/>
</dbReference>
<dbReference type="Pfam" id="PF02567">
    <property type="entry name" value="PhzC-PhzF"/>
    <property type="match status" value="1"/>
</dbReference>
<dbReference type="AlphaFoldDB" id="A0A518BC33"/>
<gene>
    <name evidence="4" type="primary">yddE</name>
    <name evidence="4" type="ORF">Pan216_54320</name>
</gene>
<protein>
    <submittedName>
        <fullName evidence="4">Putative isomerase YddE</fullName>
        <ecNumber evidence="4">5.1.-.-</ecNumber>
    </submittedName>
</protein>
<dbReference type="Proteomes" id="UP000317093">
    <property type="component" value="Chromosome"/>
</dbReference>
<reference evidence="4 5" key="1">
    <citation type="submission" date="2019-02" db="EMBL/GenBank/DDBJ databases">
        <title>Deep-cultivation of Planctomycetes and their phenomic and genomic characterization uncovers novel biology.</title>
        <authorList>
            <person name="Wiegand S."/>
            <person name="Jogler M."/>
            <person name="Boedeker C."/>
            <person name="Pinto D."/>
            <person name="Vollmers J."/>
            <person name="Rivas-Marin E."/>
            <person name="Kohn T."/>
            <person name="Peeters S.H."/>
            <person name="Heuer A."/>
            <person name="Rast P."/>
            <person name="Oberbeckmann S."/>
            <person name="Bunk B."/>
            <person name="Jeske O."/>
            <person name="Meyerdierks A."/>
            <person name="Storesund J.E."/>
            <person name="Kallscheuer N."/>
            <person name="Luecker S."/>
            <person name="Lage O.M."/>
            <person name="Pohl T."/>
            <person name="Merkel B.J."/>
            <person name="Hornburger P."/>
            <person name="Mueller R.-W."/>
            <person name="Bruemmer F."/>
            <person name="Labrenz M."/>
            <person name="Spormann A.M."/>
            <person name="Op den Camp H."/>
            <person name="Overmann J."/>
            <person name="Amann R."/>
            <person name="Jetten M.S.M."/>
            <person name="Mascher T."/>
            <person name="Medema M.H."/>
            <person name="Devos D.P."/>
            <person name="Kaster A.-K."/>
            <person name="Ovreas L."/>
            <person name="Rohde M."/>
            <person name="Galperin M.Y."/>
            <person name="Jogler C."/>
        </authorList>
    </citation>
    <scope>NUCLEOTIDE SEQUENCE [LARGE SCALE GENOMIC DNA]</scope>
    <source>
        <strain evidence="4 5">Pan216</strain>
    </source>
</reference>
<evidence type="ECO:0000256" key="2">
    <source>
        <dbReference type="ARBA" id="ARBA00023235"/>
    </source>
</evidence>
<dbReference type="EC" id="5.1.-.-" evidence="4"/>
<dbReference type="Gene3D" id="3.10.310.10">
    <property type="entry name" value="Diaminopimelate Epimerase, Chain A, domain 1"/>
    <property type="match status" value="2"/>
</dbReference>
<dbReference type="PANTHER" id="PTHR13774">
    <property type="entry name" value="PHENAZINE BIOSYNTHESIS PROTEIN"/>
    <property type="match status" value="1"/>
</dbReference>
<dbReference type="NCBIfam" id="TIGR00654">
    <property type="entry name" value="PhzF_family"/>
    <property type="match status" value="1"/>
</dbReference>
<comment type="similarity">
    <text evidence="1">Belongs to the PhzF family.</text>
</comment>
<evidence type="ECO:0000256" key="1">
    <source>
        <dbReference type="ARBA" id="ARBA00008270"/>
    </source>
</evidence>
<sequence length="268" mass="29484">MPDDSVPLFLVDAFTPSPFAGNPAGICLLPHWFEERQLQTIAMEMNQSETAFLVGEGNRYDLRWFTPTSEVDLCGHATLASAHLLWEEGLADGDQEIQFETRSGRLTAYRREDVYELDFPADVVEETSPLDGLLEALGVSARFVGRAKFDLLVEVGTEAELLQIAPDFRRLASIPTRGVIVTCASERPAFDFLSRFFAPAFGIDEDPVTGSAHCCLGPFWAERLNREVVRGYQASQRGGVVSVRVRGPRVLLGGEAVTVLRGELPPLA</sequence>
<name>A0A518BC33_9BACT</name>
<evidence type="ECO:0000313" key="5">
    <source>
        <dbReference type="Proteomes" id="UP000317093"/>
    </source>
</evidence>
<dbReference type="PANTHER" id="PTHR13774:SF17">
    <property type="entry name" value="PHENAZINE BIOSYNTHESIS-LIKE DOMAIN-CONTAINING PROTEIN"/>
    <property type="match status" value="1"/>
</dbReference>
<dbReference type="KEGG" id="knv:Pan216_54320"/>
<keyword evidence="5" id="KW-1185">Reference proteome</keyword>
<dbReference type="GO" id="GO:0005737">
    <property type="term" value="C:cytoplasm"/>
    <property type="evidence" value="ECO:0007669"/>
    <property type="project" value="TreeGrafter"/>
</dbReference>
<dbReference type="InterPro" id="IPR003719">
    <property type="entry name" value="Phenazine_PhzF-like"/>
</dbReference>
<dbReference type="SUPFAM" id="SSF54506">
    <property type="entry name" value="Diaminopimelate epimerase-like"/>
    <property type="match status" value="1"/>
</dbReference>
<dbReference type="GO" id="GO:0016853">
    <property type="term" value="F:isomerase activity"/>
    <property type="evidence" value="ECO:0007669"/>
    <property type="project" value="UniProtKB-KW"/>
</dbReference>
<evidence type="ECO:0000256" key="3">
    <source>
        <dbReference type="PIRSR" id="PIRSR016184-1"/>
    </source>
</evidence>
<dbReference type="RefSeq" id="WP_145262818.1">
    <property type="nucleotide sequence ID" value="NZ_CP036279.1"/>
</dbReference>
<evidence type="ECO:0000313" key="4">
    <source>
        <dbReference type="EMBL" id="QDU64542.1"/>
    </source>
</evidence>